<comment type="caution">
    <text evidence="9">The sequence shown here is derived from an EMBL/GenBank/DDBJ whole genome shotgun (WGS) entry which is preliminary data.</text>
</comment>
<protein>
    <recommendedName>
        <fullName evidence="8">Reverse transcriptase RNase H-like domain-containing protein</fullName>
    </recommendedName>
</protein>
<dbReference type="AlphaFoldDB" id="A0A151NGM3"/>
<dbReference type="Proteomes" id="UP000050525">
    <property type="component" value="Unassembled WGS sequence"/>
</dbReference>
<evidence type="ECO:0000313" key="10">
    <source>
        <dbReference type="Proteomes" id="UP000050525"/>
    </source>
</evidence>
<accession>A0A151NGM3</accession>
<evidence type="ECO:0000259" key="8">
    <source>
        <dbReference type="Pfam" id="PF17917"/>
    </source>
</evidence>
<sequence>MPTQARQFHNCLSLQIGELQGCDSGEVQAAQKAARNTADGPGRGEQDAGWETPTAEPGSTSPECRDKGLSRVDASGQALGAVLSQKVEGAERPVAYASRKLNDQERRDTSEDSQDHQEKALPHTHPAPDPNTTGVKVNSSWKETLTQAGQFWSCLGL</sequence>
<dbReference type="InterPro" id="IPR041373">
    <property type="entry name" value="RT_RNaseH"/>
</dbReference>
<evidence type="ECO:0000256" key="5">
    <source>
        <dbReference type="ARBA" id="ARBA00022801"/>
    </source>
</evidence>
<evidence type="ECO:0000256" key="7">
    <source>
        <dbReference type="SAM" id="MobiDB-lite"/>
    </source>
</evidence>
<keyword evidence="6" id="KW-0695">RNA-directed DNA polymerase</keyword>
<reference evidence="9 10" key="1">
    <citation type="journal article" date="2012" name="Genome Biol.">
        <title>Sequencing three crocodilian genomes to illuminate the evolution of archosaurs and amniotes.</title>
        <authorList>
            <person name="St John J.A."/>
            <person name="Braun E.L."/>
            <person name="Isberg S.R."/>
            <person name="Miles L.G."/>
            <person name="Chong A.Y."/>
            <person name="Gongora J."/>
            <person name="Dalzell P."/>
            <person name="Moran C."/>
            <person name="Bed'hom B."/>
            <person name="Abzhanov A."/>
            <person name="Burgess S.C."/>
            <person name="Cooksey A.M."/>
            <person name="Castoe T.A."/>
            <person name="Crawford N.G."/>
            <person name="Densmore L.D."/>
            <person name="Drew J.C."/>
            <person name="Edwards S.V."/>
            <person name="Faircloth B.C."/>
            <person name="Fujita M.K."/>
            <person name="Greenwold M.J."/>
            <person name="Hoffmann F.G."/>
            <person name="Howard J.M."/>
            <person name="Iguchi T."/>
            <person name="Janes D.E."/>
            <person name="Khan S.Y."/>
            <person name="Kohno S."/>
            <person name="de Koning A.J."/>
            <person name="Lance S.L."/>
            <person name="McCarthy F.M."/>
            <person name="McCormack J.E."/>
            <person name="Merchant M.E."/>
            <person name="Peterson D.G."/>
            <person name="Pollock D.D."/>
            <person name="Pourmand N."/>
            <person name="Raney B.J."/>
            <person name="Roessler K.A."/>
            <person name="Sanford J.R."/>
            <person name="Sawyer R.H."/>
            <person name="Schmidt C.J."/>
            <person name="Triplett E.W."/>
            <person name="Tuberville T.D."/>
            <person name="Venegas-Anaya M."/>
            <person name="Howard J.T."/>
            <person name="Jarvis E.D."/>
            <person name="Guillette L.J.Jr."/>
            <person name="Glenn T.C."/>
            <person name="Green R.E."/>
            <person name="Ray D.A."/>
        </authorList>
    </citation>
    <scope>NUCLEOTIDE SEQUENCE [LARGE SCALE GENOMIC DNA]</scope>
    <source>
        <strain evidence="9">KSC_2009_1</strain>
    </source>
</reference>
<keyword evidence="4" id="KW-0255">Endonuclease</keyword>
<keyword evidence="3" id="KW-0540">Nuclease</keyword>
<keyword evidence="1" id="KW-0808">Transferase</keyword>
<feature type="domain" description="Reverse transcriptase RNase H-like" evidence="8">
    <location>
        <begin position="72"/>
        <end position="107"/>
    </location>
</feature>
<name>A0A151NGM3_ALLMI</name>
<dbReference type="GO" id="GO:0004519">
    <property type="term" value="F:endonuclease activity"/>
    <property type="evidence" value="ECO:0007669"/>
    <property type="project" value="UniProtKB-KW"/>
</dbReference>
<evidence type="ECO:0000256" key="6">
    <source>
        <dbReference type="ARBA" id="ARBA00022918"/>
    </source>
</evidence>
<keyword evidence="5" id="KW-0378">Hydrolase</keyword>
<feature type="compositionally biased region" description="Basic and acidic residues" evidence="7">
    <location>
        <begin position="100"/>
        <end position="121"/>
    </location>
</feature>
<evidence type="ECO:0000256" key="3">
    <source>
        <dbReference type="ARBA" id="ARBA00022722"/>
    </source>
</evidence>
<dbReference type="SUPFAM" id="SSF56672">
    <property type="entry name" value="DNA/RNA polymerases"/>
    <property type="match status" value="1"/>
</dbReference>
<dbReference type="Gene3D" id="3.10.20.370">
    <property type="match status" value="1"/>
</dbReference>
<feature type="region of interest" description="Disordered" evidence="7">
    <location>
        <begin position="27"/>
        <end position="137"/>
    </location>
</feature>
<dbReference type="EMBL" id="AKHW03003035">
    <property type="protein sequence ID" value="KYO35937.1"/>
    <property type="molecule type" value="Genomic_DNA"/>
</dbReference>
<dbReference type="GO" id="GO:0016787">
    <property type="term" value="F:hydrolase activity"/>
    <property type="evidence" value="ECO:0007669"/>
    <property type="project" value="UniProtKB-KW"/>
</dbReference>
<evidence type="ECO:0000256" key="1">
    <source>
        <dbReference type="ARBA" id="ARBA00022679"/>
    </source>
</evidence>
<dbReference type="GO" id="GO:0003964">
    <property type="term" value="F:RNA-directed DNA polymerase activity"/>
    <property type="evidence" value="ECO:0007669"/>
    <property type="project" value="UniProtKB-KW"/>
</dbReference>
<evidence type="ECO:0000256" key="2">
    <source>
        <dbReference type="ARBA" id="ARBA00022695"/>
    </source>
</evidence>
<keyword evidence="10" id="KW-1185">Reference proteome</keyword>
<evidence type="ECO:0000313" key="9">
    <source>
        <dbReference type="EMBL" id="KYO35937.1"/>
    </source>
</evidence>
<evidence type="ECO:0000256" key="4">
    <source>
        <dbReference type="ARBA" id="ARBA00022759"/>
    </source>
</evidence>
<dbReference type="Pfam" id="PF17917">
    <property type="entry name" value="RT_RNaseH"/>
    <property type="match status" value="1"/>
</dbReference>
<organism evidence="9 10">
    <name type="scientific">Alligator mississippiensis</name>
    <name type="common">American alligator</name>
    <dbReference type="NCBI Taxonomy" id="8496"/>
    <lineage>
        <taxon>Eukaryota</taxon>
        <taxon>Metazoa</taxon>
        <taxon>Chordata</taxon>
        <taxon>Craniata</taxon>
        <taxon>Vertebrata</taxon>
        <taxon>Euteleostomi</taxon>
        <taxon>Archelosauria</taxon>
        <taxon>Archosauria</taxon>
        <taxon>Crocodylia</taxon>
        <taxon>Alligatoridae</taxon>
        <taxon>Alligatorinae</taxon>
        <taxon>Alligator</taxon>
    </lineage>
</organism>
<dbReference type="InterPro" id="IPR043502">
    <property type="entry name" value="DNA/RNA_pol_sf"/>
</dbReference>
<proteinExistence type="predicted"/>
<gene>
    <name evidence="9" type="ORF">Y1Q_0009284</name>
</gene>
<keyword evidence="2" id="KW-0548">Nucleotidyltransferase</keyword>